<keyword evidence="29" id="KW-1185">Reference proteome</keyword>
<keyword evidence="15 28" id="KW-0560">Oxidoreductase</keyword>
<feature type="domain" description="FAD-binding PCMH-type" evidence="27">
    <location>
        <begin position="65"/>
        <end position="241"/>
    </location>
</feature>
<keyword evidence="20" id="KW-0753">Steroid metabolism</keyword>
<proteinExistence type="predicted"/>
<dbReference type="SUPFAM" id="SSF56176">
    <property type="entry name" value="FAD-binding/transporter-associated domain-like"/>
    <property type="match status" value="1"/>
</dbReference>
<evidence type="ECO:0000256" key="6">
    <source>
        <dbReference type="ARBA" id="ARBA00022516"/>
    </source>
</evidence>
<comment type="function">
    <text evidence="23">Catalyzes the reduction of the delta-24 double bond of sterol intermediates during cholesterol biosynthesis. In addition to its cholesterol-synthesizing activity, can protect cells from oxidative stress by reducing caspase 3 activity during apoptosis induced by oxidative stress. Also protects against amyloid-beta peptide-induced apoptosis.</text>
</comment>
<dbReference type="GO" id="GO:0071949">
    <property type="term" value="F:FAD binding"/>
    <property type="evidence" value="ECO:0007669"/>
    <property type="project" value="InterPro"/>
</dbReference>
<dbReference type="PANTHER" id="PTHR10801:SF0">
    <property type="entry name" value="DELTA(24)-STEROL REDUCTASE"/>
    <property type="match status" value="1"/>
</dbReference>
<evidence type="ECO:0000256" key="20">
    <source>
        <dbReference type="ARBA" id="ARBA00023221"/>
    </source>
</evidence>
<keyword evidence="12" id="KW-0274">FAD</keyword>
<keyword evidence="17" id="KW-0443">Lipid metabolism</keyword>
<evidence type="ECO:0000256" key="24">
    <source>
        <dbReference type="ARBA" id="ARBA00078485"/>
    </source>
</evidence>
<evidence type="ECO:0000256" key="5">
    <source>
        <dbReference type="ARBA" id="ARBA00019086"/>
    </source>
</evidence>
<sequence length="524" mass="60750">MIEGIEPKYILLAAVSAIVSLCTWAKYRGFEYIIKNYRWVFVCLFLLPMSVLYDLVMYVRNWIIFKLNSAPRKHDSKVKHVQNQVKEWKQNGCKTKMCTARPPWATVSFRQALYKKQMQNIEVNLIDILDINEAKQTIRVEPLATMGQITAFLNPLGWTLPVLPELDDLTVGGLIMGVGIETSSHNFGLFQHCCVAYEVVLADGSVVTCSKEENSDLFYAVPWSYGTLGFLVSATIQIIPAKRYLKMEYIPVHSKKDIVEVFANETNKGKENMFVEGLVYSENSAVIMLGNMTDTAEPDKINPIGYFWKPWFFKHVEDFLASGSAVEYIPLRHYYHRHSRSIFWEIQDIIPFGNHPVFRYLFGWTVPPKISLLKLTQGEATKQLYEKYQIIQDMLVPMNDLGDALKVFHNEIEMYPLWLCPFKLYNLPGMIHPQGASDEMYVDIGAYGAPKTKQYEAKRTTRKLEAYVSKVNGFQMLYADTYMTREEFYDMFDHTLYNKMRDQLPFCKQAFPEVYDKINKKVRT</sequence>
<dbReference type="GO" id="GO:0000139">
    <property type="term" value="C:Golgi membrane"/>
    <property type="evidence" value="ECO:0007669"/>
    <property type="project" value="UniProtKB-SubCell"/>
</dbReference>
<dbReference type="OrthoDB" id="415825at2759"/>
<keyword evidence="9 26" id="KW-0812">Transmembrane</keyword>
<reference evidence="28 29" key="1">
    <citation type="submission" date="2020-06" db="EMBL/GenBank/DDBJ databases">
        <authorList>
            <person name="Li R."/>
            <person name="Bekaert M."/>
        </authorList>
    </citation>
    <scope>NUCLEOTIDE SEQUENCE [LARGE SCALE GENOMIC DNA]</scope>
    <source>
        <strain evidence="29">wild</strain>
    </source>
</reference>
<comment type="catalytic activity">
    <reaction evidence="22">
        <text>5alpha-cholest-8-en-3beta-ol + NADP(+) = zymosterol + NADPH + H(+)</text>
        <dbReference type="Rhea" id="RHEA:36399"/>
        <dbReference type="ChEBI" id="CHEBI:15378"/>
        <dbReference type="ChEBI" id="CHEBI:16608"/>
        <dbReference type="ChEBI" id="CHEBI:18252"/>
        <dbReference type="ChEBI" id="CHEBI:57783"/>
        <dbReference type="ChEBI" id="CHEBI:58349"/>
        <dbReference type="EC" id="1.3.1.72"/>
    </reaction>
    <physiologicalReaction direction="right-to-left" evidence="22">
        <dbReference type="Rhea" id="RHEA:36401"/>
    </physiologicalReaction>
</comment>
<evidence type="ECO:0000256" key="1">
    <source>
        <dbReference type="ARBA" id="ARBA00001974"/>
    </source>
</evidence>
<evidence type="ECO:0000313" key="28">
    <source>
        <dbReference type="EMBL" id="CAC5422768.1"/>
    </source>
</evidence>
<dbReference type="Pfam" id="PF01565">
    <property type="entry name" value="FAD_binding_4"/>
    <property type="match status" value="1"/>
</dbReference>
<dbReference type="Gene3D" id="3.30.465.10">
    <property type="match status" value="1"/>
</dbReference>
<dbReference type="GO" id="GO:0000246">
    <property type="term" value="F:Delta24(24-1) sterol reductase activity"/>
    <property type="evidence" value="ECO:0007669"/>
    <property type="project" value="TreeGrafter"/>
</dbReference>
<keyword evidence="6" id="KW-0444">Lipid biosynthesis</keyword>
<evidence type="ECO:0000256" key="22">
    <source>
        <dbReference type="ARBA" id="ARBA00052927"/>
    </source>
</evidence>
<dbReference type="PANTHER" id="PTHR10801">
    <property type="entry name" value="24-DEHYDROCHOLESTEROL REDUCTASE"/>
    <property type="match status" value="1"/>
</dbReference>
<dbReference type="EMBL" id="CACVKT020009699">
    <property type="protein sequence ID" value="CAC5422768.1"/>
    <property type="molecule type" value="Genomic_DNA"/>
</dbReference>
<dbReference type="EC" id="1.3.1.72" evidence="4"/>
<feature type="transmembrane region" description="Helical" evidence="26">
    <location>
        <begin position="9"/>
        <end position="27"/>
    </location>
</feature>
<keyword evidence="14 26" id="KW-1133">Transmembrane helix</keyword>
<dbReference type="GO" id="GO:0050614">
    <property type="term" value="F:Delta24-sterol reductase activity"/>
    <property type="evidence" value="ECO:0007669"/>
    <property type="project" value="UniProtKB-EC"/>
</dbReference>
<keyword evidence="16" id="KW-0333">Golgi apparatus</keyword>
<evidence type="ECO:0000256" key="3">
    <source>
        <dbReference type="ARBA" id="ARBA00004389"/>
    </source>
</evidence>
<dbReference type="FunFam" id="3.30.465.10:FF:000032">
    <property type="entry name" value="Delta(24)-sterol reductase"/>
    <property type="match status" value="1"/>
</dbReference>
<dbReference type="Proteomes" id="UP000507470">
    <property type="component" value="Unassembled WGS sequence"/>
</dbReference>
<keyword evidence="11" id="KW-0256">Endoplasmic reticulum</keyword>
<evidence type="ECO:0000256" key="19">
    <source>
        <dbReference type="ARBA" id="ARBA00023166"/>
    </source>
</evidence>
<dbReference type="InterPro" id="IPR040165">
    <property type="entry name" value="Diminuto-like"/>
</dbReference>
<feature type="transmembrane region" description="Helical" evidence="26">
    <location>
        <begin position="39"/>
        <end position="59"/>
    </location>
</feature>
<dbReference type="InterPro" id="IPR036318">
    <property type="entry name" value="FAD-bd_PCMH-like_sf"/>
</dbReference>
<evidence type="ECO:0000256" key="18">
    <source>
        <dbReference type="ARBA" id="ARBA00023136"/>
    </source>
</evidence>
<evidence type="ECO:0000256" key="8">
    <source>
        <dbReference type="ARBA" id="ARBA00022630"/>
    </source>
</evidence>
<dbReference type="InterPro" id="IPR016169">
    <property type="entry name" value="FAD-bd_PCMH_sub2"/>
</dbReference>
<evidence type="ECO:0000256" key="2">
    <source>
        <dbReference type="ARBA" id="ARBA00004194"/>
    </source>
</evidence>
<organism evidence="28 29">
    <name type="scientific">Mytilus coruscus</name>
    <name type="common">Sea mussel</name>
    <dbReference type="NCBI Taxonomy" id="42192"/>
    <lineage>
        <taxon>Eukaryota</taxon>
        <taxon>Metazoa</taxon>
        <taxon>Spiralia</taxon>
        <taxon>Lophotrochozoa</taxon>
        <taxon>Mollusca</taxon>
        <taxon>Bivalvia</taxon>
        <taxon>Autobranchia</taxon>
        <taxon>Pteriomorphia</taxon>
        <taxon>Mytilida</taxon>
        <taxon>Mytiloidea</taxon>
        <taxon>Mytilidae</taxon>
        <taxon>Mytilinae</taxon>
        <taxon>Mytilus</taxon>
    </lineage>
</organism>
<evidence type="ECO:0000256" key="23">
    <source>
        <dbReference type="ARBA" id="ARBA00056986"/>
    </source>
</evidence>
<dbReference type="GO" id="GO:0005789">
    <property type="term" value="C:endoplasmic reticulum membrane"/>
    <property type="evidence" value="ECO:0007669"/>
    <property type="project" value="UniProtKB-SubCell"/>
</dbReference>
<evidence type="ECO:0000256" key="17">
    <source>
        <dbReference type="ARBA" id="ARBA00023098"/>
    </source>
</evidence>
<evidence type="ECO:0000256" key="15">
    <source>
        <dbReference type="ARBA" id="ARBA00023002"/>
    </source>
</evidence>
<gene>
    <name evidence="28" type="ORF">MCOR_54799</name>
</gene>
<evidence type="ECO:0000256" key="12">
    <source>
        <dbReference type="ARBA" id="ARBA00022827"/>
    </source>
</evidence>
<evidence type="ECO:0000259" key="27">
    <source>
        <dbReference type="PROSITE" id="PS51387"/>
    </source>
</evidence>
<evidence type="ECO:0000256" key="16">
    <source>
        <dbReference type="ARBA" id="ARBA00023034"/>
    </source>
</evidence>
<name>A0A6J8EQJ3_MYTCO</name>
<evidence type="ECO:0000256" key="7">
    <source>
        <dbReference type="ARBA" id="ARBA00022548"/>
    </source>
</evidence>
<keyword evidence="19" id="KW-1207">Sterol metabolism</keyword>
<dbReference type="InterPro" id="IPR016166">
    <property type="entry name" value="FAD-bd_PCMH"/>
</dbReference>
<dbReference type="InterPro" id="IPR006094">
    <property type="entry name" value="Oxid_FAD_bind_N"/>
</dbReference>
<comment type="catalytic activity">
    <reaction evidence="21">
        <text>lanosterol + NADPH + H(+) = 24,25-dihydrolanosterol + NADP(+)</text>
        <dbReference type="Rhea" id="RHEA:33919"/>
        <dbReference type="ChEBI" id="CHEBI:15378"/>
        <dbReference type="ChEBI" id="CHEBI:16521"/>
        <dbReference type="ChEBI" id="CHEBI:28113"/>
        <dbReference type="ChEBI" id="CHEBI:57783"/>
        <dbReference type="ChEBI" id="CHEBI:58349"/>
    </reaction>
    <physiologicalReaction direction="left-to-right" evidence="21">
        <dbReference type="Rhea" id="RHEA:33920"/>
    </physiologicalReaction>
</comment>
<keyword evidence="13" id="KW-0521">NADP</keyword>
<evidence type="ECO:0000256" key="9">
    <source>
        <dbReference type="ARBA" id="ARBA00022692"/>
    </source>
</evidence>
<evidence type="ECO:0000256" key="13">
    <source>
        <dbReference type="ARBA" id="ARBA00022857"/>
    </source>
</evidence>
<dbReference type="PROSITE" id="PS51387">
    <property type="entry name" value="FAD_PCMH"/>
    <property type="match status" value="1"/>
</dbReference>
<evidence type="ECO:0000256" key="14">
    <source>
        <dbReference type="ARBA" id="ARBA00022989"/>
    </source>
</evidence>
<dbReference type="GO" id="GO:0008203">
    <property type="term" value="P:cholesterol metabolic process"/>
    <property type="evidence" value="ECO:0007669"/>
    <property type="project" value="UniProtKB-KW"/>
</dbReference>
<keyword evidence="10" id="KW-0732">Signal</keyword>
<evidence type="ECO:0000256" key="10">
    <source>
        <dbReference type="ARBA" id="ARBA00022729"/>
    </source>
</evidence>
<dbReference type="AlphaFoldDB" id="A0A6J8EQJ3"/>
<evidence type="ECO:0000256" key="25">
    <source>
        <dbReference type="ARBA" id="ARBA00080612"/>
    </source>
</evidence>
<evidence type="ECO:0000256" key="26">
    <source>
        <dbReference type="SAM" id="Phobius"/>
    </source>
</evidence>
<accession>A0A6J8EQJ3</accession>
<keyword evidence="7" id="KW-0153">Cholesterol metabolism</keyword>
<protein>
    <recommendedName>
        <fullName evidence="5">Delta(24)-sterol reductase</fullName>
        <ecNumber evidence="4">1.3.1.72</ecNumber>
    </recommendedName>
    <alternativeName>
        <fullName evidence="24">24-dehydrocholesterol reductase</fullName>
    </alternativeName>
    <alternativeName>
        <fullName evidence="25">3-beta-hydroxysterol Delta-24-reductase</fullName>
    </alternativeName>
</protein>
<keyword evidence="8" id="KW-0285">Flavoprotein</keyword>
<keyword evidence="18 26" id="KW-0472">Membrane</keyword>
<evidence type="ECO:0000313" key="29">
    <source>
        <dbReference type="Proteomes" id="UP000507470"/>
    </source>
</evidence>
<evidence type="ECO:0000256" key="11">
    <source>
        <dbReference type="ARBA" id="ARBA00022824"/>
    </source>
</evidence>
<comment type="subcellular location">
    <subcellularLocation>
        <location evidence="3">Endoplasmic reticulum membrane</location>
        <topology evidence="3">Single-pass membrane protein</topology>
    </subcellularLocation>
    <subcellularLocation>
        <location evidence="2">Golgi apparatus membrane</location>
        <topology evidence="2">Single-pass membrane protein</topology>
    </subcellularLocation>
</comment>
<evidence type="ECO:0000256" key="4">
    <source>
        <dbReference type="ARBA" id="ARBA00012405"/>
    </source>
</evidence>
<evidence type="ECO:0000256" key="21">
    <source>
        <dbReference type="ARBA" id="ARBA00051033"/>
    </source>
</evidence>
<comment type="cofactor">
    <cofactor evidence="1">
        <name>FAD</name>
        <dbReference type="ChEBI" id="CHEBI:57692"/>
    </cofactor>
</comment>